<gene>
    <name evidence="2" type="ORF">N0V84_011308</name>
</gene>
<feature type="coiled-coil region" evidence="1">
    <location>
        <begin position="129"/>
        <end position="247"/>
    </location>
</feature>
<keyword evidence="3" id="KW-1185">Reference proteome</keyword>
<protein>
    <submittedName>
        <fullName evidence="2">Uncharacterized protein</fullName>
    </submittedName>
</protein>
<reference evidence="2" key="1">
    <citation type="submission" date="2022-10" db="EMBL/GenBank/DDBJ databases">
        <title>Tapping the CABI collections for fungal endophytes: first genome assemblies for Collariella, Neodidymelliopsis, Ascochyta clinopodiicola, Didymella pomorum, Didymosphaeria variabile, Neocosmospora piperis and Neocucurbitaria cava.</title>
        <authorList>
            <person name="Hill R."/>
        </authorList>
    </citation>
    <scope>NUCLEOTIDE SEQUENCE</scope>
    <source>
        <strain evidence="2">IMI 366586</strain>
    </source>
</reference>
<comment type="caution">
    <text evidence="2">The sequence shown here is derived from an EMBL/GenBank/DDBJ whole genome shotgun (WGS) entry which is preliminary data.</text>
</comment>
<evidence type="ECO:0000313" key="2">
    <source>
        <dbReference type="EMBL" id="KAJ4309799.1"/>
    </source>
</evidence>
<dbReference type="OrthoDB" id="5093778at2759"/>
<proteinExistence type="predicted"/>
<sequence length="374" mass="41244">MATLNAVRSEQNGLVEKMTDVVGKVRGLDTAVGEVQANLKQVPTETRELVDVGSTHLMQELKSASRVLGTLPTKADLENWSTTKAEAQARSIEDAVSRSTNATLKRFLDSTMAEYSQKLASFEVREKVIKDLKESALELQKRCEGREKRLDIVCEKNKDLSLRLQTQKNDLAGKSARLDQLTSDLAEAEAEIAMRDTRISKAEALSRSKETAIREANELLDSYKAAIKAKDSEMKEMCTRLEAAEAQAALRVTRQPETQSSDTGILNRLSQVYLELSNEFRDIPTSNGSHGASDLPEIAVKIAPKLLEPQAKQMIQDFLSSGADGWYCLQQVVERGSRAESVPRGTCALHQEECVLVQAVVARGGAILNFYDPM</sequence>
<organism evidence="2 3">
    <name type="scientific">Fusarium piperis</name>
    <dbReference type="NCBI Taxonomy" id="1435070"/>
    <lineage>
        <taxon>Eukaryota</taxon>
        <taxon>Fungi</taxon>
        <taxon>Dikarya</taxon>
        <taxon>Ascomycota</taxon>
        <taxon>Pezizomycotina</taxon>
        <taxon>Sordariomycetes</taxon>
        <taxon>Hypocreomycetidae</taxon>
        <taxon>Hypocreales</taxon>
        <taxon>Nectriaceae</taxon>
        <taxon>Fusarium</taxon>
        <taxon>Fusarium solani species complex</taxon>
    </lineage>
</organism>
<evidence type="ECO:0000313" key="3">
    <source>
        <dbReference type="Proteomes" id="UP001140502"/>
    </source>
</evidence>
<accession>A0A9W8TCF4</accession>
<keyword evidence="1" id="KW-0175">Coiled coil</keyword>
<evidence type="ECO:0000256" key="1">
    <source>
        <dbReference type="SAM" id="Coils"/>
    </source>
</evidence>
<name>A0A9W8TCF4_9HYPO</name>
<dbReference type="Proteomes" id="UP001140502">
    <property type="component" value="Unassembled WGS sequence"/>
</dbReference>
<dbReference type="AlphaFoldDB" id="A0A9W8TCF4"/>
<dbReference type="EMBL" id="JAPEUR010000412">
    <property type="protein sequence ID" value="KAJ4309799.1"/>
    <property type="molecule type" value="Genomic_DNA"/>
</dbReference>